<keyword evidence="3" id="KW-1185">Reference proteome</keyword>
<accession>A0AAD6SZ26</accession>
<feature type="transmembrane region" description="Helical" evidence="1">
    <location>
        <begin position="88"/>
        <end position="106"/>
    </location>
</feature>
<protein>
    <submittedName>
        <fullName evidence="2">Uncharacterized protein</fullName>
    </submittedName>
</protein>
<evidence type="ECO:0000313" key="3">
    <source>
        <dbReference type="Proteomes" id="UP001218188"/>
    </source>
</evidence>
<name>A0AAD6SZ26_9AGAR</name>
<reference evidence="2" key="1">
    <citation type="submission" date="2023-03" db="EMBL/GenBank/DDBJ databases">
        <title>Massive genome expansion in bonnet fungi (Mycena s.s.) driven by repeated elements and novel gene families across ecological guilds.</title>
        <authorList>
            <consortium name="Lawrence Berkeley National Laboratory"/>
            <person name="Harder C.B."/>
            <person name="Miyauchi S."/>
            <person name="Viragh M."/>
            <person name="Kuo A."/>
            <person name="Thoen E."/>
            <person name="Andreopoulos B."/>
            <person name="Lu D."/>
            <person name="Skrede I."/>
            <person name="Drula E."/>
            <person name="Henrissat B."/>
            <person name="Morin E."/>
            <person name="Kohler A."/>
            <person name="Barry K."/>
            <person name="LaButti K."/>
            <person name="Morin E."/>
            <person name="Salamov A."/>
            <person name="Lipzen A."/>
            <person name="Mereny Z."/>
            <person name="Hegedus B."/>
            <person name="Baldrian P."/>
            <person name="Stursova M."/>
            <person name="Weitz H."/>
            <person name="Taylor A."/>
            <person name="Grigoriev I.V."/>
            <person name="Nagy L.G."/>
            <person name="Martin F."/>
            <person name="Kauserud H."/>
        </authorList>
    </citation>
    <scope>NUCLEOTIDE SEQUENCE</scope>
    <source>
        <strain evidence="2">CBHHK200</strain>
    </source>
</reference>
<feature type="transmembrane region" description="Helical" evidence="1">
    <location>
        <begin position="126"/>
        <end position="154"/>
    </location>
</feature>
<keyword evidence="1" id="KW-1133">Transmembrane helix</keyword>
<evidence type="ECO:0000313" key="2">
    <source>
        <dbReference type="EMBL" id="KAJ7036299.1"/>
    </source>
</evidence>
<feature type="transmembrane region" description="Helical" evidence="1">
    <location>
        <begin position="166"/>
        <end position="188"/>
    </location>
</feature>
<proteinExistence type="predicted"/>
<feature type="transmembrane region" description="Helical" evidence="1">
    <location>
        <begin position="271"/>
        <end position="289"/>
    </location>
</feature>
<keyword evidence="1" id="KW-0472">Membrane</keyword>
<feature type="transmembrane region" description="Helical" evidence="1">
    <location>
        <begin position="9"/>
        <end position="30"/>
    </location>
</feature>
<evidence type="ECO:0000256" key="1">
    <source>
        <dbReference type="SAM" id="Phobius"/>
    </source>
</evidence>
<sequence>MRRRQSRCCLWWCSIIVALTIISTLALIVWGTKSYTIPNEKHLLSRITAYTPISGFYGPGTYWAWLITLGMSHGHTGLALLRTGKLPAGWDYDLIGATCYIVAAAIDLMHKSRTIAQLGDKASESVLLPALVCAERVVSVGTGSSLVSMAVALLSIYSSGMRRAGILLGTAIIPLIFALVASRMTFHAHGVISQTTPVLWCSLHDDPLYYNIAAQRAPIPFILVDFVASEMSRNPFLSAGYWPVAAYWMGGIIITSLLSSWDSRNLADTLWNIRFFGVLQTFCTAVVITNMFQMAWVFYWIVLWWPVYILAFFPQMGFFPLTGTSVLEMDQVAALVAVVIVAAIRLSGPIFKMAQASRSSSTEQ</sequence>
<dbReference type="AlphaFoldDB" id="A0AAD6SZ26"/>
<keyword evidence="1" id="KW-0812">Transmembrane</keyword>
<feature type="transmembrane region" description="Helical" evidence="1">
    <location>
        <begin position="240"/>
        <end position="259"/>
    </location>
</feature>
<feature type="transmembrane region" description="Helical" evidence="1">
    <location>
        <begin position="333"/>
        <end position="351"/>
    </location>
</feature>
<comment type="caution">
    <text evidence="2">The sequence shown here is derived from an EMBL/GenBank/DDBJ whole genome shotgun (WGS) entry which is preliminary data.</text>
</comment>
<organism evidence="2 3">
    <name type="scientific">Mycena alexandri</name>
    <dbReference type="NCBI Taxonomy" id="1745969"/>
    <lineage>
        <taxon>Eukaryota</taxon>
        <taxon>Fungi</taxon>
        <taxon>Dikarya</taxon>
        <taxon>Basidiomycota</taxon>
        <taxon>Agaricomycotina</taxon>
        <taxon>Agaricomycetes</taxon>
        <taxon>Agaricomycetidae</taxon>
        <taxon>Agaricales</taxon>
        <taxon>Marasmiineae</taxon>
        <taxon>Mycenaceae</taxon>
        <taxon>Mycena</taxon>
    </lineage>
</organism>
<dbReference type="EMBL" id="JARJCM010000044">
    <property type="protein sequence ID" value="KAJ7036299.1"/>
    <property type="molecule type" value="Genomic_DNA"/>
</dbReference>
<feature type="transmembrane region" description="Helical" evidence="1">
    <location>
        <begin position="62"/>
        <end position="81"/>
    </location>
</feature>
<dbReference type="Proteomes" id="UP001218188">
    <property type="component" value="Unassembled WGS sequence"/>
</dbReference>
<feature type="transmembrane region" description="Helical" evidence="1">
    <location>
        <begin position="296"/>
        <end position="313"/>
    </location>
</feature>
<gene>
    <name evidence="2" type="ORF">C8F04DRAFT_483763</name>
</gene>